<proteinExistence type="predicted"/>
<reference evidence="3" key="1">
    <citation type="submission" date="2024-04" db="EMBL/GenBank/DDBJ databases">
        <authorList>
            <person name="Shaw F."/>
            <person name="Minotto A."/>
        </authorList>
    </citation>
    <scope>NUCLEOTIDE SEQUENCE [LARGE SCALE GENOMIC DNA]</scope>
</reference>
<feature type="compositionally biased region" description="Polar residues" evidence="1">
    <location>
        <begin position="174"/>
        <end position="184"/>
    </location>
</feature>
<name>A0ABP1D2J8_9APHY</name>
<feature type="compositionally biased region" description="Polar residues" evidence="1">
    <location>
        <begin position="151"/>
        <end position="166"/>
    </location>
</feature>
<dbReference type="Pfam" id="PF11595">
    <property type="entry name" value="DUF3245"/>
    <property type="match status" value="1"/>
</dbReference>
<evidence type="ECO:0000256" key="1">
    <source>
        <dbReference type="SAM" id="MobiDB-lite"/>
    </source>
</evidence>
<protein>
    <submittedName>
        <fullName evidence="2">Uncharacterized protein</fullName>
    </submittedName>
</protein>
<feature type="compositionally biased region" description="Basic residues" evidence="1">
    <location>
        <begin position="306"/>
        <end position="318"/>
    </location>
</feature>
<feature type="compositionally biased region" description="Basic residues" evidence="1">
    <location>
        <begin position="84"/>
        <end position="93"/>
    </location>
</feature>
<accession>A0ABP1D2J8</accession>
<sequence length="333" mass="35592">MEEIPNEDDVDLETLQAQIDLSLAHTKDLVSSWLKPTYGKASSSVSRAGVDKEIEEILRRPPRLGVGAPIPASTGTLGHESVKLKNKLSGKKRQREEESTAGGRISEDEEESRAGAIKKKAKVDPFGGSGKKKKSLPQTLTHPEAAVLSVPVSTTVDAPQVDSTGEASKPVGPATQTIGTTSLISALDKKKKKKKKKKHKDQPPSSDIAGLSSSPQKTKNAPVIISLLSDTEDVHNAAPSSAKVSDKVMTSPKLSSSIERKRSPPTYPSKSHLTFLPSSPVKLGSLSLLNLDGPPADVAPDATPSPKKKRRRRKKKKHLNQDKPADEEESGGE</sequence>
<organism evidence="2 3">
    <name type="scientific">Somion occarium</name>
    <dbReference type="NCBI Taxonomy" id="3059160"/>
    <lineage>
        <taxon>Eukaryota</taxon>
        <taxon>Fungi</taxon>
        <taxon>Dikarya</taxon>
        <taxon>Basidiomycota</taxon>
        <taxon>Agaricomycotina</taxon>
        <taxon>Agaricomycetes</taxon>
        <taxon>Polyporales</taxon>
        <taxon>Cerrenaceae</taxon>
        <taxon>Somion</taxon>
    </lineage>
</organism>
<feature type="compositionally biased region" description="Basic residues" evidence="1">
    <location>
        <begin position="189"/>
        <end position="200"/>
    </location>
</feature>
<dbReference type="EMBL" id="OZ037945">
    <property type="protein sequence ID" value="CAL1701144.1"/>
    <property type="molecule type" value="Genomic_DNA"/>
</dbReference>
<dbReference type="InterPro" id="IPR021641">
    <property type="entry name" value="DUF3245"/>
</dbReference>
<dbReference type="Proteomes" id="UP001497453">
    <property type="component" value="Chromosome 2"/>
</dbReference>
<feature type="region of interest" description="Disordered" evidence="1">
    <location>
        <begin position="63"/>
        <end position="333"/>
    </location>
</feature>
<keyword evidence="3" id="KW-1185">Reference proteome</keyword>
<evidence type="ECO:0000313" key="3">
    <source>
        <dbReference type="Proteomes" id="UP001497453"/>
    </source>
</evidence>
<gene>
    <name evidence="2" type="ORF">GFSPODELE1_LOCUS3448</name>
</gene>
<evidence type="ECO:0000313" key="2">
    <source>
        <dbReference type="EMBL" id="CAL1701144.1"/>
    </source>
</evidence>